<feature type="domain" description="CopC" evidence="4">
    <location>
        <begin position="8"/>
        <end position="91"/>
    </location>
</feature>
<evidence type="ECO:0000256" key="1">
    <source>
        <dbReference type="ARBA" id="ARBA00022729"/>
    </source>
</evidence>
<evidence type="ECO:0000313" key="5">
    <source>
        <dbReference type="EMBL" id="QNP46194.1"/>
    </source>
</evidence>
<sequence>MQTAASLHIVSSNPKSGATVTGPVDELRLRFSKPARLLEVTISGPDGDMPTMVDSAEETYEYSIPLPDLGTGKYEARWRASAAGVEGSGRLIFSVR</sequence>
<dbReference type="InterPro" id="IPR014755">
    <property type="entry name" value="Cu-Rt/internalin_Ig-like"/>
</dbReference>
<dbReference type="Proteomes" id="UP000516105">
    <property type="component" value="Chromosome"/>
</dbReference>
<evidence type="ECO:0000259" key="4">
    <source>
        <dbReference type="Pfam" id="PF04234"/>
    </source>
</evidence>
<feature type="region of interest" description="Disordered" evidence="3">
    <location>
        <begin position="1"/>
        <end position="21"/>
    </location>
</feature>
<evidence type="ECO:0000313" key="6">
    <source>
        <dbReference type="Proteomes" id="UP000516105"/>
    </source>
</evidence>
<dbReference type="RefSeq" id="WP_187709147.1">
    <property type="nucleotide sequence ID" value="NZ_CP060782.1"/>
</dbReference>
<keyword evidence="2" id="KW-0186">Copper</keyword>
<dbReference type="InterPro" id="IPR007348">
    <property type="entry name" value="CopC_dom"/>
</dbReference>
<protein>
    <submittedName>
        <fullName evidence="5">Copper resistance protein CopC</fullName>
    </submittedName>
</protein>
<dbReference type="EMBL" id="CP060782">
    <property type="protein sequence ID" value="QNP46194.1"/>
    <property type="molecule type" value="Genomic_DNA"/>
</dbReference>
<evidence type="ECO:0000256" key="2">
    <source>
        <dbReference type="ARBA" id="ARBA00023008"/>
    </source>
</evidence>
<accession>A0ABX6T9H7</accession>
<evidence type="ECO:0000256" key="3">
    <source>
        <dbReference type="SAM" id="MobiDB-lite"/>
    </source>
</evidence>
<dbReference type="SUPFAM" id="SSF81296">
    <property type="entry name" value="E set domains"/>
    <property type="match status" value="1"/>
</dbReference>
<name>A0ABX6T9H7_9SPHN</name>
<gene>
    <name evidence="5" type="ORF">H9L14_02805</name>
</gene>
<dbReference type="InterPro" id="IPR014756">
    <property type="entry name" value="Ig_E-set"/>
</dbReference>
<keyword evidence="1" id="KW-0732">Signal</keyword>
<proteinExistence type="predicted"/>
<feature type="compositionally biased region" description="Polar residues" evidence="3">
    <location>
        <begin position="1"/>
        <end position="19"/>
    </location>
</feature>
<organism evidence="5 6">
    <name type="scientific">Sphingomonas sediminicola</name>
    <dbReference type="NCBI Taxonomy" id="386874"/>
    <lineage>
        <taxon>Bacteria</taxon>
        <taxon>Pseudomonadati</taxon>
        <taxon>Pseudomonadota</taxon>
        <taxon>Alphaproteobacteria</taxon>
        <taxon>Sphingomonadales</taxon>
        <taxon>Sphingomonadaceae</taxon>
        <taxon>Sphingomonas</taxon>
    </lineage>
</organism>
<reference evidence="5 6" key="1">
    <citation type="submission" date="2020-08" db="EMBL/GenBank/DDBJ databases">
        <title>Genome sequence of Sphingomonas sediminicola KACC 15039T.</title>
        <authorList>
            <person name="Hyun D.-W."/>
            <person name="Bae J.-W."/>
        </authorList>
    </citation>
    <scope>NUCLEOTIDE SEQUENCE [LARGE SCALE GENOMIC DNA]</scope>
    <source>
        <strain evidence="5 6">KACC 15039</strain>
    </source>
</reference>
<dbReference type="Pfam" id="PF04234">
    <property type="entry name" value="CopC"/>
    <property type="match status" value="1"/>
</dbReference>
<keyword evidence="6" id="KW-1185">Reference proteome</keyword>
<dbReference type="Gene3D" id="2.60.40.1220">
    <property type="match status" value="1"/>
</dbReference>